<comment type="function">
    <text evidence="3">Lytic transglycosylase with a strong preference for naked glycan strands that lack stem peptides.</text>
</comment>
<dbReference type="InterPro" id="IPR012997">
    <property type="entry name" value="RplA"/>
</dbReference>
<feature type="domain" description="RlpA-like protein double-psi beta-barrel" evidence="5">
    <location>
        <begin position="258"/>
        <end position="345"/>
    </location>
</feature>
<reference evidence="6 8" key="1">
    <citation type="submission" date="2015-06" db="EMBL/GenBank/DDBJ databases">
        <title>Draft genome assembly of filamentous brackish cyanobacterium Limnoraphis robusta strain CS-951.</title>
        <authorList>
            <person name="Willis A."/>
            <person name="Parks M."/>
            <person name="Burford M.A."/>
        </authorList>
    </citation>
    <scope>NUCLEOTIDE SEQUENCE [LARGE SCALE GENOMIC DNA]</scope>
    <source>
        <strain evidence="6 8">CS-951</strain>
    </source>
</reference>
<comment type="caution">
    <text evidence="6">The sequence shown here is derived from an EMBL/GenBank/DDBJ whole genome shotgun (WGS) entry which is preliminary data.</text>
</comment>
<dbReference type="InterPro" id="IPR009009">
    <property type="entry name" value="RlpA-like_DPBB"/>
</dbReference>
<dbReference type="HAMAP" id="MF_02071">
    <property type="entry name" value="RlpA"/>
    <property type="match status" value="1"/>
</dbReference>
<dbReference type="PATRIC" id="fig|1637645.4.peg.3025"/>
<dbReference type="GO" id="GO:0008932">
    <property type="term" value="F:lytic endotransglycosylase activity"/>
    <property type="evidence" value="ECO:0007669"/>
    <property type="project" value="UniProtKB-UniRule"/>
</dbReference>
<evidence type="ECO:0000256" key="4">
    <source>
        <dbReference type="RuleBase" id="RU003495"/>
    </source>
</evidence>
<dbReference type="PANTHER" id="PTHR34183">
    <property type="entry name" value="ENDOLYTIC PEPTIDOGLYCAN TRANSGLYCOSYLASE RLPA"/>
    <property type="match status" value="1"/>
</dbReference>
<keyword evidence="3" id="KW-0732">Signal</keyword>
<name>A0A0F5YHL4_9CYAN</name>
<dbReference type="NCBIfam" id="TIGR00413">
    <property type="entry name" value="rlpA"/>
    <property type="match status" value="1"/>
</dbReference>
<dbReference type="EMBL" id="LATL02000234">
    <property type="protein sequence ID" value="KMW70195.1"/>
    <property type="molecule type" value="Genomic_DNA"/>
</dbReference>
<dbReference type="RefSeq" id="WP_046278499.1">
    <property type="nucleotide sequence ID" value="NZ_LATL02000149.1"/>
</dbReference>
<organism evidence="6 8">
    <name type="scientific">Limnoraphis robusta CS-951</name>
    <dbReference type="NCBI Taxonomy" id="1637645"/>
    <lineage>
        <taxon>Bacteria</taxon>
        <taxon>Bacillati</taxon>
        <taxon>Cyanobacteriota</taxon>
        <taxon>Cyanophyceae</taxon>
        <taxon>Oscillatoriophycideae</taxon>
        <taxon>Oscillatoriales</taxon>
        <taxon>Sirenicapillariaceae</taxon>
        <taxon>Limnoraphis</taxon>
    </lineage>
</organism>
<dbReference type="OrthoDB" id="9779128at2"/>
<proteinExistence type="inferred from homology"/>
<feature type="chain" id="PRO_5009983661" description="Probable endolytic peptidoglycan transglycosylase RlpA" evidence="3">
    <location>
        <begin position="27"/>
        <end position="352"/>
    </location>
</feature>
<dbReference type="InterPro" id="IPR036908">
    <property type="entry name" value="RlpA-like_sf"/>
</dbReference>
<dbReference type="InterPro" id="IPR034718">
    <property type="entry name" value="RlpA"/>
</dbReference>
<dbReference type="Pfam" id="PF03330">
    <property type="entry name" value="DPBB_1"/>
    <property type="match status" value="1"/>
</dbReference>
<evidence type="ECO:0000256" key="1">
    <source>
        <dbReference type="ARBA" id="ARBA00023239"/>
    </source>
</evidence>
<evidence type="ECO:0000313" key="6">
    <source>
        <dbReference type="EMBL" id="KKD38127.1"/>
    </source>
</evidence>
<dbReference type="CDD" id="cd22268">
    <property type="entry name" value="DPBB_RlpA-like"/>
    <property type="match status" value="1"/>
</dbReference>
<comment type="similarity">
    <text evidence="3 4">Belongs to the RlpA family.</text>
</comment>
<dbReference type="SUPFAM" id="SSF50685">
    <property type="entry name" value="Barwin-like endoglucanases"/>
    <property type="match status" value="1"/>
</dbReference>
<accession>A0A0F5YHL4</accession>
<evidence type="ECO:0000259" key="5">
    <source>
        <dbReference type="Pfam" id="PF03330"/>
    </source>
</evidence>
<protein>
    <recommendedName>
        <fullName evidence="3">Probable endolytic peptidoglycan transglycosylase RlpA</fullName>
        <ecNumber evidence="3">4.2.2.-</ecNumber>
    </recommendedName>
</protein>
<dbReference type="AlphaFoldDB" id="A0A0F5YHL4"/>
<dbReference type="EMBL" id="LATL02000149">
    <property type="protein sequence ID" value="KKD38127.1"/>
    <property type="molecule type" value="Genomic_DNA"/>
</dbReference>
<dbReference type="Proteomes" id="UP000033607">
    <property type="component" value="Unassembled WGS sequence"/>
</dbReference>
<evidence type="ECO:0000313" key="8">
    <source>
        <dbReference type="Proteomes" id="UP000033607"/>
    </source>
</evidence>
<keyword evidence="6" id="KW-0449">Lipoprotein</keyword>
<gene>
    <name evidence="3" type="primary">rlpA</name>
    <name evidence="6" type="ORF">WN50_10550</name>
    <name evidence="7" type="ORF">WN50_37060</name>
</gene>
<keyword evidence="1 3" id="KW-0456">Lyase</keyword>
<dbReference type="EC" id="4.2.2.-" evidence="3"/>
<keyword evidence="2 3" id="KW-0961">Cell wall biogenesis/degradation</keyword>
<dbReference type="GO" id="GO:0000270">
    <property type="term" value="P:peptidoglycan metabolic process"/>
    <property type="evidence" value="ECO:0007669"/>
    <property type="project" value="UniProtKB-UniRule"/>
</dbReference>
<evidence type="ECO:0000256" key="2">
    <source>
        <dbReference type="ARBA" id="ARBA00023316"/>
    </source>
</evidence>
<dbReference type="Gene3D" id="2.40.40.10">
    <property type="entry name" value="RlpA-like domain"/>
    <property type="match status" value="1"/>
</dbReference>
<dbReference type="GO" id="GO:0071555">
    <property type="term" value="P:cell wall organization"/>
    <property type="evidence" value="ECO:0007669"/>
    <property type="project" value="UniProtKB-KW"/>
</dbReference>
<sequence length="352" mass="38424" precursor="true">MKQKILSGFAAMVLVSSLSVSLSSHAEPTPSSPEAQEKEFTEVKTSFEETAEQATLETVSYTTAVKVGEYQSETRNDVRSNAIATIKAHEWNSRQAATLYVRNIPVLTFVEKTSSTPQTPSSNLVKIATVLESSQPLKKPSSDTQSQQKTDPVARATEVAAKLNQLNRYRVDANSIGVRWNEEQQNYSIEIEGQTLVVIDTETILPDTTQNLAEDALQATNRLRRQLGYAAPLSKIEGKSPLHLESAFNRQVIKAIVGWASWYGPGFHGRLTANGEQFNQYELTAAHPSLPFGTTVRVTNTENGRSVVVRINDRGPFTGGRIIDLSVAAAQAIDMINSGVAPVQVEVLAPVQ</sequence>
<evidence type="ECO:0000313" key="7">
    <source>
        <dbReference type="EMBL" id="KMW70195.1"/>
    </source>
</evidence>
<feature type="signal peptide" evidence="3">
    <location>
        <begin position="1"/>
        <end position="26"/>
    </location>
</feature>
<dbReference type="PANTHER" id="PTHR34183:SF1">
    <property type="entry name" value="ENDOLYTIC PEPTIDOGLYCAN TRANSGLYCOSYLASE RLPA"/>
    <property type="match status" value="1"/>
</dbReference>
<evidence type="ECO:0000256" key="3">
    <source>
        <dbReference type="HAMAP-Rule" id="MF_02071"/>
    </source>
</evidence>